<dbReference type="PANTHER" id="PTHR44068:SF1">
    <property type="entry name" value="HYPOTHETICAL LOC100005854"/>
    <property type="match status" value="1"/>
</dbReference>
<keyword evidence="3" id="KW-0489">Methyltransferase</keyword>
<proteinExistence type="predicted"/>
<organism evidence="3 4">
    <name type="scientific">Marininema halotolerans</name>
    <dbReference type="NCBI Taxonomy" id="1155944"/>
    <lineage>
        <taxon>Bacteria</taxon>
        <taxon>Bacillati</taxon>
        <taxon>Bacillota</taxon>
        <taxon>Bacilli</taxon>
        <taxon>Bacillales</taxon>
        <taxon>Thermoactinomycetaceae</taxon>
        <taxon>Marininema</taxon>
    </lineage>
</organism>
<accession>A0A1I6PQZ8</accession>
<dbReference type="GO" id="GO:0032259">
    <property type="term" value="P:methylation"/>
    <property type="evidence" value="ECO:0007669"/>
    <property type="project" value="UniProtKB-KW"/>
</dbReference>
<evidence type="ECO:0000259" key="2">
    <source>
        <dbReference type="Pfam" id="PF13847"/>
    </source>
</evidence>
<dbReference type="SUPFAM" id="SSF53335">
    <property type="entry name" value="S-adenosyl-L-methionine-dependent methyltransferases"/>
    <property type="match status" value="1"/>
</dbReference>
<keyword evidence="4" id="KW-1185">Reference proteome</keyword>
<evidence type="ECO:0000313" key="4">
    <source>
        <dbReference type="Proteomes" id="UP000198660"/>
    </source>
</evidence>
<dbReference type="GO" id="GO:0016126">
    <property type="term" value="P:sterol biosynthetic process"/>
    <property type="evidence" value="ECO:0007669"/>
    <property type="project" value="TreeGrafter"/>
</dbReference>
<dbReference type="InterPro" id="IPR029063">
    <property type="entry name" value="SAM-dependent_MTases_sf"/>
</dbReference>
<dbReference type="PANTHER" id="PTHR44068">
    <property type="entry name" value="ZGC:194242"/>
    <property type="match status" value="1"/>
</dbReference>
<dbReference type="OrthoDB" id="9760689at2"/>
<dbReference type="RefSeq" id="WP_091833673.1">
    <property type="nucleotide sequence ID" value="NZ_FPAA01000002.1"/>
</dbReference>
<sequence length="273" mass="30807">MTQTGSYHVETIASNMEAEIERLKSQVDLFWDKEGKHYIEYGLKDGMSVIELGSGPGYLLEKLLVTFPHIHVTGLEIDPILFNYANANVASHEADRCQMVEGSIMDTKLNEGSFDFAITRLVLEHLPDPIGAIKEVFRILKPGGKAVFIDNDFEMHIMTHPHIFELRALYDAYCESRYAEGGNPKIGRELPRLLKQGGFSKIDFEVISAHSDIVGDEKFFKSEGIGIPSKLVQDGFLPSKVLGEISMKWRNMIRKDDHSMVRQLYMASGEKPQ</sequence>
<gene>
    <name evidence="3" type="ORF">SAMN05444972_10269</name>
</gene>
<dbReference type="GO" id="GO:0003838">
    <property type="term" value="F:sterol 24-C-methyltransferase activity"/>
    <property type="evidence" value="ECO:0007669"/>
    <property type="project" value="TreeGrafter"/>
</dbReference>
<feature type="domain" description="Methyltransferase" evidence="2">
    <location>
        <begin position="44"/>
        <end position="152"/>
    </location>
</feature>
<dbReference type="CDD" id="cd02440">
    <property type="entry name" value="AdoMet_MTases"/>
    <property type="match status" value="1"/>
</dbReference>
<dbReference type="Pfam" id="PF13847">
    <property type="entry name" value="Methyltransf_31"/>
    <property type="match status" value="1"/>
</dbReference>
<keyword evidence="3" id="KW-0830">Ubiquinone</keyword>
<reference evidence="4" key="1">
    <citation type="submission" date="2016-10" db="EMBL/GenBank/DDBJ databases">
        <authorList>
            <person name="Varghese N."/>
            <person name="Submissions S."/>
        </authorList>
    </citation>
    <scope>NUCLEOTIDE SEQUENCE [LARGE SCALE GENOMIC DNA]</scope>
    <source>
        <strain evidence="4">DSM 45789</strain>
    </source>
</reference>
<dbReference type="Gene3D" id="3.40.50.150">
    <property type="entry name" value="Vaccinia Virus protein VP39"/>
    <property type="match status" value="1"/>
</dbReference>
<dbReference type="EMBL" id="FPAA01000002">
    <property type="protein sequence ID" value="SFS42488.1"/>
    <property type="molecule type" value="Genomic_DNA"/>
</dbReference>
<keyword evidence="1" id="KW-0808">Transferase</keyword>
<protein>
    <submittedName>
        <fullName evidence="3">Ubiquinone/menaquinone biosynthesis C-methylase UbiE</fullName>
    </submittedName>
</protein>
<dbReference type="AlphaFoldDB" id="A0A1I6PQZ8"/>
<evidence type="ECO:0000313" key="3">
    <source>
        <dbReference type="EMBL" id="SFS42488.1"/>
    </source>
</evidence>
<dbReference type="InterPro" id="IPR025714">
    <property type="entry name" value="Methyltranfer_dom"/>
</dbReference>
<dbReference type="Proteomes" id="UP000198660">
    <property type="component" value="Unassembled WGS sequence"/>
</dbReference>
<name>A0A1I6PQZ8_9BACL</name>
<dbReference type="InterPro" id="IPR050447">
    <property type="entry name" value="Erg6_SMT_methyltransf"/>
</dbReference>
<evidence type="ECO:0000256" key="1">
    <source>
        <dbReference type="ARBA" id="ARBA00022679"/>
    </source>
</evidence>